<name>A0A2T7NWX2_POMCA</name>
<evidence type="ECO:0000256" key="1">
    <source>
        <dbReference type="SAM" id="MobiDB-lite"/>
    </source>
</evidence>
<proteinExistence type="predicted"/>
<feature type="region of interest" description="Disordered" evidence="1">
    <location>
        <begin position="98"/>
        <end position="118"/>
    </location>
</feature>
<keyword evidence="3" id="KW-1185">Reference proteome</keyword>
<dbReference type="Proteomes" id="UP000245119">
    <property type="component" value="Linkage Group LG8"/>
</dbReference>
<dbReference type="OrthoDB" id="6159834at2759"/>
<feature type="region of interest" description="Disordered" evidence="1">
    <location>
        <begin position="168"/>
        <end position="197"/>
    </location>
</feature>
<protein>
    <submittedName>
        <fullName evidence="2">Uncharacterized protein</fullName>
    </submittedName>
</protein>
<organism evidence="2 3">
    <name type="scientific">Pomacea canaliculata</name>
    <name type="common">Golden apple snail</name>
    <dbReference type="NCBI Taxonomy" id="400727"/>
    <lineage>
        <taxon>Eukaryota</taxon>
        <taxon>Metazoa</taxon>
        <taxon>Spiralia</taxon>
        <taxon>Lophotrochozoa</taxon>
        <taxon>Mollusca</taxon>
        <taxon>Gastropoda</taxon>
        <taxon>Caenogastropoda</taxon>
        <taxon>Architaenioglossa</taxon>
        <taxon>Ampullarioidea</taxon>
        <taxon>Ampullariidae</taxon>
        <taxon>Pomacea</taxon>
    </lineage>
</organism>
<dbReference type="AlphaFoldDB" id="A0A2T7NWX2"/>
<accession>A0A2T7NWX2</accession>
<sequence length="217" mass="24627">MKKFAIVDFEDDQGLETSIVPSEWIQMETGQCYWPDQGDPQRAVIDCLVPRKTWGLYSFKGIKYETDEYPKAAEKLKSLLQAISDKWCMSSSESDDEERFSAQQTKRSCADKNGRSQGLPLLEFTPQPMIMKPRAASQLWNSQPTPQAQSFGMLPQHVQYTHMSYTPQPLRARPRSSRPSSCMRPRPGTSSTNMQTFDDLLDPHHCEGTVPATSFPV</sequence>
<evidence type="ECO:0000313" key="2">
    <source>
        <dbReference type="EMBL" id="PVD25669.1"/>
    </source>
</evidence>
<dbReference type="EMBL" id="PZQS01000008">
    <property type="protein sequence ID" value="PVD25669.1"/>
    <property type="molecule type" value="Genomic_DNA"/>
</dbReference>
<feature type="compositionally biased region" description="Low complexity" evidence="1">
    <location>
        <begin position="168"/>
        <end position="187"/>
    </location>
</feature>
<gene>
    <name evidence="2" type="ORF">C0Q70_13328</name>
</gene>
<reference evidence="2 3" key="1">
    <citation type="submission" date="2018-04" db="EMBL/GenBank/DDBJ databases">
        <title>The genome of golden apple snail Pomacea canaliculata provides insight into stress tolerance and invasive adaptation.</title>
        <authorList>
            <person name="Liu C."/>
            <person name="Liu B."/>
            <person name="Ren Y."/>
            <person name="Zhang Y."/>
            <person name="Wang H."/>
            <person name="Li S."/>
            <person name="Jiang F."/>
            <person name="Yin L."/>
            <person name="Zhang G."/>
            <person name="Qian W."/>
            <person name="Fan W."/>
        </authorList>
    </citation>
    <scope>NUCLEOTIDE SEQUENCE [LARGE SCALE GENOMIC DNA]</scope>
    <source>
        <strain evidence="2">SZHN2017</strain>
        <tissue evidence="2">Muscle</tissue>
    </source>
</reference>
<comment type="caution">
    <text evidence="2">The sequence shown here is derived from an EMBL/GenBank/DDBJ whole genome shotgun (WGS) entry which is preliminary data.</text>
</comment>
<evidence type="ECO:0000313" key="3">
    <source>
        <dbReference type="Proteomes" id="UP000245119"/>
    </source>
</evidence>